<comment type="caution">
    <text evidence="1">The sequence shown here is derived from an EMBL/GenBank/DDBJ whole genome shotgun (WGS) entry which is preliminary data.</text>
</comment>
<dbReference type="AlphaFoldDB" id="A0AAV8WIE0"/>
<dbReference type="EMBL" id="JANEYF010005855">
    <property type="protein sequence ID" value="KAJ8926560.1"/>
    <property type="molecule type" value="Genomic_DNA"/>
</dbReference>
<sequence length="151" mass="17354">MEIITLSRRNIPLGKIGTGRLPALPSQVETDLENCIKAKARMGYPCNKDEIKTLVGEYVNSHNIKTPFVDGMPGDDWYYSFMRRHPTLSFKKPELLQKNRMDARDPYVIYDFFNELECLVNNSDLNDKPSFVFNCDETGFASDPKKTKSYS</sequence>
<evidence type="ECO:0000313" key="2">
    <source>
        <dbReference type="Proteomes" id="UP001162156"/>
    </source>
</evidence>
<reference evidence="1" key="1">
    <citation type="journal article" date="2023" name="Insect Mol. Biol.">
        <title>Genome sequencing provides insights into the evolution of gene families encoding plant cell wall-degrading enzymes in longhorned beetles.</title>
        <authorList>
            <person name="Shin N.R."/>
            <person name="Okamura Y."/>
            <person name="Kirsch R."/>
            <person name="Pauchet Y."/>
        </authorList>
    </citation>
    <scope>NUCLEOTIDE SEQUENCE</scope>
    <source>
        <strain evidence="1">RBIC_L_NR</strain>
    </source>
</reference>
<protein>
    <recommendedName>
        <fullName evidence="3">HTH CENPB-type domain-containing protein</fullName>
    </recommendedName>
</protein>
<evidence type="ECO:0000313" key="1">
    <source>
        <dbReference type="EMBL" id="KAJ8926560.1"/>
    </source>
</evidence>
<dbReference type="Proteomes" id="UP001162156">
    <property type="component" value="Unassembled WGS sequence"/>
</dbReference>
<keyword evidence="2" id="KW-1185">Reference proteome</keyword>
<evidence type="ECO:0008006" key="3">
    <source>
        <dbReference type="Google" id="ProtNLM"/>
    </source>
</evidence>
<proteinExistence type="predicted"/>
<gene>
    <name evidence="1" type="ORF">NQ314_021053</name>
</gene>
<name>A0AAV8WIE0_9CUCU</name>
<organism evidence="1 2">
    <name type="scientific">Rhamnusium bicolor</name>
    <dbReference type="NCBI Taxonomy" id="1586634"/>
    <lineage>
        <taxon>Eukaryota</taxon>
        <taxon>Metazoa</taxon>
        <taxon>Ecdysozoa</taxon>
        <taxon>Arthropoda</taxon>
        <taxon>Hexapoda</taxon>
        <taxon>Insecta</taxon>
        <taxon>Pterygota</taxon>
        <taxon>Neoptera</taxon>
        <taxon>Endopterygota</taxon>
        <taxon>Coleoptera</taxon>
        <taxon>Polyphaga</taxon>
        <taxon>Cucujiformia</taxon>
        <taxon>Chrysomeloidea</taxon>
        <taxon>Cerambycidae</taxon>
        <taxon>Lepturinae</taxon>
        <taxon>Rhagiini</taxon>
        <taxon>Rhamnusium</taxon>
    </lineage>
</organism>
<accession>A0AAV8WIE0</accession>